<accession>A0A1A6HPK9</accession>
<evidence type="ECO:0000313" key="4">
    <source>
        <dbReference type="EMBL" id="OBS80191.1"/>
    </source>
</evidence>
<sequence length="134" mass="15168">MFNSTEIKFSVKSFSCSGPVKFTIEWHLKYHTCHNEYPELEEELSQKHELNADVDFCAYFKNIDCWTTKTRDKWVEGGLKAAGCQAVEAKHGPHAMLLLLTEGTVAAIGIINTDIARTKFRRAISSANWSQSKI</sequence>
<dbReference type="EMBL" id="LZPO01017434">
    <property type="protein sequence ID" value="OBS80191.1"/>
    <property type="molecule type" value="Genomic_DNA"/>
</dbReference>
<dbReference type="STRING" id="56216.A0A1A6HPK9"/>
<keyword evidence="5" id="KW-1185">Reference proteome</keyword>
<comment type="caution">
    <text evidence="4">The sequence shown here is derived from an EMBL/GenBank/DDBJ whole genome shotgun (WGS) entry which is preliminary data.</text>
</comment>
<evidence type="ECO:0000259" key="3">
    <source>
        <dbReference type="Pfam" id="PF21901"/>
    </source>
</evidence>
<dbReference type="Proteomes" id="UP000092124">
    <property type="component" value="Unassembled WGS sequence"/>
</dbReference>
<gene>
    <name evidence="4" type="ORF">A6R68_21604</name>
</gene>
<dbReference type="Pfam" id="PF21901">
    <property type="entry name" value="TMEM87A-B_GOLD"/>
    <property type="match status" value="1"/>
</dbReference>
<organism evidence="4 5">
    <name type="scientific">Neotoma lepida</name>
    <name type="common">Desert woodrat</name>
    <dbReference type="NCBI Taxonomy" id="56216"/>
    <lineage>
        <taxon>Eukaryota</taxon>
        <taxon>Metazoa</taxon>
        <taxon>Chordata</taxon>
        <taxon>Craniata</taxon>
        <taxon>Vertebrata</taxon>
        <taxon>Euteleostomi</taxon>
        <taxon>Mammalia</taxon>
        <taxon>Eutheria</taxon>
        <taxon>Euarchontoglires</taxon>
        <taxon>Glires</taxon>
        <taxon>Rodentia</taxon>
        <taxon>Myomorpha</taxon>
        <taxon>Muroidea</taxon>
        <taxon>Cricetidae</taxon>
        <taxon>Neotominae</taxon>
        <taxon>Neotoma</taxon>
    </lineage>
</organism>
<feature type="domain" description="TMEM87A/B GOLD" evidence="3">
    <location>
        <begin position="1"/>
        <end position="47"/>
    </location>
</feature>
<comment type="subcellular location">
    <subcellularLocation>
        <location evidence="1">Golgi apparatus membrane</location>
        <topology evidence="1">Multi-pass membrane protein</topology>
    </subcellularLocation>
</comment>
<name>A0A1A6HPK9_NEOLE</name>
<reference evidence="4 5" key="1">
    <citation type="submission" date="2016-06" db="EMBL/GenBank/DDBJ databases">
        <title>The Draft Genome Sequence and Annotation of the Desert Woodrat Neotoma lepida.</title>
        <authorList>
            <person name="Campbell M."/>
            <person name="Oakeson K.F."/>
            <person name="Yandell M."/>
            <person name="Halpert J.R."/>
            <person name="Dearing D."/>
        </authorList>
    </citation>
    <scope>NUCLEOTIDE SEQUENCE [LARGE SCALE GENOMIC DNA]</scope>
    <source>
        <strain evidence="4">417</strain>
        <tissue evidence="4">Liver</tissue>
    </source>
</reference>
<dbReference type="AlphaFoldDB" id="A0A1A6HPK9"/>
<protein>
    <recommendedName>
        <fullName evidence="3">TMEM87A/B GOLD domain-containing protein</fullName>
    </recommendedName>
</protein>
<dbReference type="GO" id="GO:0000139">
    <property type="term" value="C:Golgi membrane"/>
    <property type="evidence" value="ECO:0007669"/>
    <property type="project" value="UniProtKB-SubCell"/>
</dbReference>
<evidence type="ECO:0000256" key="2">
    <source>
        <dbReference type="ARBA" id="ARBA00023034"/>
    </source>
</evidence>
<keyword evidence="2" id="KW-0333">Golgi apparatus</keyword>
<dbReference type="InterPro" id="IPR054101">
    <property type="entry name" value="TMEM87A/B_GOLD"/>
</dbReference>
<proteinExistence type="predicted"/>
<dbReference type="OrthoDB" id="19932at2759"/>
<evidence type="ECO:0000313" key="5">
    <source>
        <dbReference type="Proteomes" id="UP000092124"/>
    </source>
</evidence>
<evidence type="ECO:0000256" key="1">
    <source>
        <dbReference type="ARBA" id="ARBA00004653"/>
    </source>
</evidence>